<dbReference type="OrthoDB" id="3642856at2759"/>
<gene>
    <name evidence="2" type="ORF">HII31_09558</name>
</gene>
<evidence type="ECO:0000313" key="2">
    <source>
        <dbReference type="EMBL" id="KAF7189136.1"/>
    </source>
</evidence>
<name>A0A8H6RAR6_9PEZI</name>
<feature type="coiled-coil region" evidence="1">
    <location>
        <begin position="240"/>
        <end position="274"/>
    </location>
</feature>
<dbReference type="Proteomes" id="UP000660729">
    <property type="component" value="Unassembled WGS sequence"/>
</dbReference>
<keyword evidence="3" id="KW-1185">Reference proteome</keyword>
<dbReference type="AlphaFoldDB" id="A0A8H6RAR6"/>
<sequence>MATSVVQAVTVYPNPSFDPHAYIAWLQQQNLILFNNGARQYAEVQRLMSENQQLLEDQHGIINDHKKYIVQLLAERDTASSQLDDAKTQLQTANLRVEKYKDLAERRKLHITASKKKIAELEAENAERSSRKRLRNMVSLDSDDVIMYPRKKIATEFRYDNEYGGESWTHVSDTEDDASGLRIIPKEVAERMEELWRRNIYHDTRLEECAFEWLGEWCEDHADRIEQQRARERVENQLDLRKVAREKVDVEGEIRKLKKRLAEQIKKKRGIKRKLIALSDEQRLDASEGMEIGKKLFLFCKTMGYPQYDFRRAHFEFVRSETELVRIYHQVMSAMRVLYQDLVEEPKKADKKFKHRNPSPTKWQVLYLPQPDYGGKQRYPLEEQYASNAKDARMACTALQNLLYSWQQGLLS</sequence>
<reference evidence="2" key="1">
    <citation type="submission" date="2020-04" db="EMBL/GenBank/DDBJ databases">
        <title>Draft genome resource of the tomato pathogen Pseudocercospora fuligena.</title>
        <authorList>
            <person name="Zaccaron A."/>
        </authorList>
    </citation>
    <scope>NUCLEOTIDE SEQUENCE</scope>
    <source>
        <strain evidence="2">PF001</strain>
    </source>
</reference>
<dbReference type="EMBL" id="JABCIY010000194">
    <property type="protein sequence ID" value="KAF7189136.1"/>
    <property type="molecule type" value="Genomic_DNA"/>
</dbReference>
<organism evidence="2 3">
    <name type="scientific">Pseudocercospora fuligena</name>
    <dbReference type="NCBI Taxonomy" id="685502"/>
    <lineage>
        <taxon>Eukaryota</taxon>
        <taxon>Fungi</taxon>
        <taxon>Dikarya</taxon>
        <taxon>Ascomycota</taxon>
        <taxon>Pezizomycotina</taxon>
        <taxon>Dothideomycetes</taxon>
        <taxon>Dothideomycetidae</taxon>
        <taxon>Mycosphaerellales</taxon>
        <taxon>Mycosphaerellaceae</taxon>
        <taxon>Pseudocercospora</taxon>
    </lineage>
</organism>
<comment type="caution">
    <text evidence="2">The sequence shown here is derived from an EMBL/GenBank/DDBJ whole genome shotgun (WGS) entry which is preliminary data.</text>
</comment>
<proteinExistence type="predicted"/>
<feature type="coiled-coil region" evidence="1">
    <location>
        <begin position="69"/>
        <end position="103"/>
    </location>
</feature>
<evidence type="ECO:0000313" key="3">
    <source>
        <dbReference type="Proteomes" id="UP000660729"/>
    </source>
</evidence>
<keyword evidence="1" id="KW-0175">Coiled coil</keyword>
<accession>A0A8H6RAR6</accession>
<protein>
    <submittedName>
        <fullName evidence="2">Uncharacterized protein</fullName>
    </submittedName>
</protein>
<evidence type="ECO:0000256" key="1">
    <source>
        <dbReference type="SAM" id="Coils"/>
    </source>
</evidence>